<dbReference type="EMBL" id="CP001843">
    <property type="protein sequence ID" value="AEF86588.1"/>
    <property type="molecule type" value="Genomic_DNA"/>
</dbReference>
<evidence type="ECO:0000259" key="1">
    <source>
        <dbReference type="PROSITE" id="PS50943"/>
    </source>
</evidence>
<dbReference type="Gene3D" id="1.10.260.40">
    <property type="entry name" value="lambda repressor-like DNA-binding domains"/>
    <property type="match status" value="1"/>
</dbReference>
<dbReference type="SUPFAM" id="SSF143100">
    <property type="entry name" value="TTHA1013/TTHA0281-like"/>
    <property type="match status" value="1"/>
</dbReference>
<dbReference type="CDD" id="cd00093">
    <property type="entry name" value="HTH_XRE"/>
    <property type="match status" value="1"/>
</dbReference>
<dbReference type="STRING" id="545694.TREPR_2613"/>
<dbReference type="Proteomes" id="UP000009223">
    <property type="component" value="Chromosome"/>
</dbReference>
<dbReference type="PROSITE" id="PS50943">
    <property type="entry name" value="HTH_CROC1"/>
    <property type="match status" value="1"/>
</dbReference>
<sequence>MKTMIPCKISYSKKDDCWYVESPGFYDGIMTYGSTLEEAKRMAGEAASGLLESYLEHGDKFIIPKGRTSSGWYGIEIAPALSFALWLRNARLSRNMTLAETAEKLKVKYQVYQKLENPRTANPTLKTLKKLEELFHEEIVRV</sequence>
<dbReference type="Pfam" id="PF01381">
    <property type="entry name" value="HTH_3"/>
    <property type="match status" value="1"/>
</dbReference>
<dbReference type="InterPro" id="IPR035069">
    <property type="entry name" value="TTHA1013/TTHA0281-like"/>
</dbReference>
<feature type="domain" description="HTH cro/C1-type" evidence="1">
    <location>
        <begin position="87"/>
        <end position="142"/>
    </location>
</feature>
<keyword evidence="3" id="KW-1185">Reference proteome</keyword>
<protein>
    <recommendedName>
        <fullName evidence="1">HTH cro/C1-type domain-containing protein</fullName>
    </recommendedName>
</protein>
<organism evidence="2 3">
    <name type="scientific">Treponema primitia (strain ATCC BAA-887 / DSM 12427 / ZAS-2)</name>
    <dbReference type="NCBI Taxonomy" id="545694"/>
    <lineage>
        <taxon>Bacteria</taxon>
        <taxon>Pseudomonadati</taxon>
        <taxon>Spirochaetota</taxon>
        <taxon>Spirochaetia</taxon>
        <taxon>Spirochaetales</taxon>
        <taxon>Treponemataceae</taxon>
        <taxon>Treponema</taxon>
    </lineage>
</organism>
<dbReference type="InterPro" id="IPR010982">
    <property type="entry name" value="Lambda_DNA-bd_dom_sf"/>
</dbReference>
<dbReference type="SUPFAM" id="SSF47413">
    <property type="entry name" value="lambda repressor-like DNA-binding domains"/>
    <property type="match status" value="1"/>
</dbReference>
<dbReference type="HOGENOM" id="CLU_140890_0_0_12"/>
<dbReference type="GO" id="GO:0003677">
    <property type="term" value="F:DNA binding"/>
    <property type="evidence" value="ECO:0007669"/>
    <property type="project" value="InterPro"/>
</dbReference>
<gene>
    <name evidence="2" type="ordered locus">TREPR_2613</name>
</gene>
<evidence type="ECO:0000313" key="2">
    <source>
        <dbReference type="EMBL" id="AEF86588.1"/>
    </source>
</evidence>
<name>F5YRB8_TREPZ</name>
<dbReference type="eggNOG" id="COG1598">
    <property type="taxonomic scope" value="Bacteria"/>
</dbReference>
<reference evidence="3" key="1">
    <citation type="submission" date="2009-12" db="EMBL/GenBank/DDBJ databases">
        <title>Complete sequence of Treponema primitia strain ZAS-2.</title>
        <authorList>
            <person name="Tetu S.G."/>
            <person name="Matson E."/>
            <person name="Ren Q."/>
            <person name="Seshadri R."/>
            <person name="Elbourne L."/>
            <person name="Hassan K.A."/>
            <person name="Durkin A."/>
            <person name="Radune D."/>
            <person name="Mohamoud Y."/>
            <person name="Shay R."/>
            <person name="Jin S."/>
            <person name="Zhang X."/>
            <person name="Lucey K."/>
            <person name="Ballor N.R."/>
            <person name="Ottesen E."/>
            <person name="Rosenthal R."/>
            <person name="Allen A."/>
            <person name="Leadbetter J.R."/>
            <person name="Paulsen I.T."/>
        </authorList>
    </citation>
    <scope>NUCLEOTIDE SEQUENCE [LARGE SCALE GENOMIC DNA]</scope>
    <source>
        <strain evidence="3">ATCC BAA-887 / DSM 12427 / ZAS-2</strain>
    </source>
</reference>
<dbReference type="OrthoDB" id="327875at2"/>
<dbReference type="InterPro" id="IPR001387">
    <property type="entry name" value="Cro/C1-type_HTH"/>
</dbReference>
<evidence type="ECO:0000313" key="3">
    <source>
        <dbReference type="Proteomes" id="UP000009223"/>
    </source>
</evidence>
<dbReference type="SMART" id="SM00530">
    <property type="entry name" value="HTH_XRE"/>
    <property type="match status" value="1"/>
</dbReference>
<dbReference type="Gene3D" id="3.30.160.250">
    <property type="match status" value="1"/>
</dbReference>
<proteinExistence type="predicted"/>
<dbReference type="AlphaFoldDB" id="F5YRB8"/>
<dbReference type="RefSeq" id="WP_015707609.1">
    <property type="nucleotide sequence ID" value="NC_015578.1"/>
</dbReference>
<reference evidence="2 3" key="2">
    <citation type="journal article" date="2011" name="ISME J.">
        <title>RNA-seq reveals cooperative metabolic interactions between two termite-gut spirochete species in co-culture.</title>
        <authorList>
            <person name="Rosenthal A.Z."/>
            <person name="Matson E.G."/>
            <person name="Eldar A."/>
            <person name="Leadbetter J.R."/>
        </authorList>
    </citation>
    <scope>NUCLEOTIDE SEQUENCE [LARGE SCALE GENOMIC DNA]</scope>
    <source>
        <strain evidence="3">ATCC BAA-887 / DSM 12427 / ZAS-2</strain>
    </source>
</reference>
<accession>F5YRB8</accession>
<dbReference type="KEGG" id="tpi:TREPR_2613"/>